<evidence type="ECO:0000256" key="12">
    <source>
        <dbReference type="ARBA" id="ARBA00023180"/>
    </source>
</evidence>
<dbReference type="PROSITE" id="PS00531">
    <property type="entry name" value="RNASE_T2_2"/>
    <property type="match status" value="1"/>
</dbReference>
<dbReference type="CDD" id="cd01061">
    <property type="entry name" value="RNase_T2_euk"/>
    <property type="match status" value="1"/>
</dbReference>
<dbReference type="InterPro" id="IPR033697">
    <property type="entry name" value="Ribonuclease_T2_eukaryotic"/>
</dbReference>
<feature type="active site" evidence="16">
    <location>
        <position position="141"/>
    </location>
</feature>
<dbReference type="EMBL" id="KN847568">
    <property type="protein sequence ID" value="KIV99990.1"/>
    <property type="molecule type" value="Genomic_DNA"/>
</dbReference>
<keyword evidence="9" id="KW-0255">Endonuclease</keyword>
<dbReference type="FunFam" id="3.90.730.10:FF:000004">
    <property type="entry name" value="Ribonuclease T2-like"/>
    <property type="match status" value="1"/>
</dbReference>
<dbReference type="SUPFAM" id="SSF55895">
    <property type="entry name" value="Ribonuclease Rh-like"/>
    <property type="match status" value="1"/>
</dbReference>
<dbReference type="EC" id="4.6.1.19" evidence="4"/>
<comment type="subcellular location">
    <subcellularLocation>
        <location evidence="2">Cytoplasm</location>
    </subcellularLocation>
    <subcellularLocation>
        <location evidence="1">Vacuole lumen</location>
    </subcellularLocation>
</comment>
<feature type="region of interest" description="Disordered" evidence="18">
    <location>
        <begin position="264"/>
        <end position="287"/>
    </location>
</feature>
<evidence type="ECO:0000256" key="3">
    <source>
        <dbReference type="ARBA" id="ARBA00007469"/>
    </source>
</evidence>
<dbReference type="RefSeq" id="XP_016209860.1">
    <property type="nucleotide sequence ID" value="XM_016362225.1"/>
</dbReference>
<dbReference type="Pfam" id="PF25488">
    <property type="entry name" value="RNaseT2L_C"/>
    <property type="match status" value="1"/>
</dbReference>
<feature type="active site" evidence="16">
    <location>
        <position position="145"/>
    </location>
</feature>
<evidence type="ECO:0000256" key="8">
    <source>
        <dbReference type="ARBA" id="ARBA00022729"/>
    </source>
</evidence>
<protein>
    <recommendedName>
        <fullName evidence="15">Ribonuclease T2-like</fullName>
        <ecNumber evidence="4">4.6.1.19</ecNumber>
    </recommendedName>
</protein>
<dbReference type="FunCoup" id="A0A0D1XCG4">
    <property type="interactions" value="141"/>
</dbReference>
<dbReference type="GO" id="GO:0016787">
    <property type="term" value="F:hydrolase activity"/>
    <property type="evidence" value="ECO:0007669"/>
    <property type="project" value="UniProtKB-KW"/>
</dbReference>
<feature type="active site" evidence="16">
    <location>
        <position position="83"/>
    </location>
</feature>
<dbReference type="InterPro" id="IPR036430">
    <property type="entry name" value="RNase_T2-like_sf"/>
</dbReference>
<evidence type="ECO:0000256" key="15">
    <source>
        <dbReference type="ARBA" id="ARBA00071169"/>
    </source>
</evidence>
<evidence type="ECO:0000256" key="13">
    <source>
        <dbReference type="ARBA" id="ARBA00023239"/>
    </source>
</evidence>
<keyword evidence="22" id="KW-1185">Reference proteome</keyword>
<evidence type="ECO:0000256" key="14">
    <source>
        <dbReference type="ARBA" id="ARBA00025494"/>
    </source>
</evidence>
<evidence type="ECO:0000256" key="1">
    <source>
        <dbReference type="ARBA" id="ARBA00004410"/>
    </source>
</evidence>
<keyword evidence="10" id="KW-0378">Hydrolase</keyword>
<dbReference type="PANTHER" id="PTHR11240">
    <property type="entry name" value="RIBONUCLEASE T2"/>
    <property type="match status" value="1"/>
</dbReference>
<keyword evidence="6" id="KW-0926">Vacuole</keyword>
<evidence type="ECO:0000256" key="18">
    <source>
        <dbReference type="SAM" id="MobiDB-lite"/>
    </source>
</evidence>
<gene>
    <name evidence="21" type="ORF">PV09_08348</name>
</gene>
<dbReference type="PROSITE" id="PS00530">
    <property type="entry name" value="RNASE_T2_1"/>
    <property type="match status" value="1"/>
</dbReference>
<evidence type="ECO:0000256" key="7">
    <source>
        <dbReference type="ARBA" id="ARBA00022722"/>
    </source>
</evidence>
<evidence type="ECO:0000256" key="19">
    <source>
        <dbReference type="SAM" id="SignalP"/>
    </source>
</evidence>
<dbReference type="PANTHER" id="PTHR11240:SF79">
    <property type="entry name" value="RIBONUCLEASE T2"/>
    <property type="match status" value="1"/>
</dbReference>
<comment type="function">
    <text evidence="14">Rnase which modulates cell survival under stress conditions. Released from the vacuole to the cytoplasm during stress to promote tRNA and rRNA cleavage and to activate separately a downstream pathway that promotes cell death. Involved in cell size, vacuolar morphology and growth at high temperatures and high salt concentration.</text>
</comment>
<keyword evidence="13" id="KW-0456">Lyase</keyword>
<evidence type="ECO:0000256" key="9">
    <source>
        <dbReference type="ARBA" id="ARBA00022759"/>
    </source>
</evidence>
<dbReference type="Pfam" id="PF00445">
    <property type="entry name" value="Ribonuclease_T2"/>
    <property type="match status" value="1"/>
</dbReference>
<dbReference type="InterPro" id="IPR033130">
    <property type="entry name" value="RNase_T2_His_AS_2"/>
</dbReference>
<evidence type="ECO:0000256" key="6">
    <source>
        <dbReference type="ARBA" id="ARBA00022554"/>
    </source>
</evidence>
<comment type="similarity">
    <text evidence="3 17">Belongs to the RNase T2 family.</text>
</comment>
<evidence type="ECO:0000256" key="10">
    <source>
        <dbReference type="ARBA" id="ARBA00022801"/>
    </source>
</evidence>
<dbReference type="InParanoid" id="A0A0D1XCG4"/>
<dbReference type="OrthoDB" id="435754at2759"/>
<dbReference type="GeneID" id="27316321"/>
<evidence type="ECO:0000256" key="4">
    <source>
        <dbReference type="ARBA" id="ARBA00012571"/>
    </source>
</evidence>
<dbReference type="Gene3D" id="3.90.730.10">
    <property type="entry name" value="Ribonuclease T2-like"/>
    <property type="match status" value="1"/>
</dbReference>
<dbReference type="Proteomes" id="UP000053259">
    <property type="component" value="Unassembled WGS sequence"/>
</dbReference>
<keyword evidence="8 19" id="KW-0732">Signal</keyword>
<evidence type="ECO:0000256" key="5">
    <source>
        <dbReference type="ARBA" id="ARBA00022490"/>
    </source>
</evidence>
<dbReference type="GO" id="GO:0033897">
    <property type="term" value="F:ribonuclease T2 activity"/>
    <property type="evidence" value="ECO:0007669"/>
    <property type="project" value="UniProtKB-EC"/>
</dbReference>
<evidence type="ECO:0000256" key="11">
    <source>
        <dbReference type="ARBA" id="ARBA00023157"/>
    </source>
</evidence>
<dbReference type="GO" id="GO:0005576">
    <property type="term" value="C:extracellular region"/>
    <property type="evidence" value="ECO:0007669"/>
    <property type="project" value="TreeGrafter"/>
</dbReference>
<feature type="domain" description="RNase T2-like C-terminal" evidence="20">
    <location>
        <begin position="289"/>
        <end position="401"/>
    </location>
</feature>
<dbReference type="GO" id="GO:0003723">
    <property type="term" value="F:RNA binding"/>
    <property type="evidence" value="ECO:0007669"/>
    <property type="project" value="InterPro"/>
</dbReference>
<evidence type="ECO:0000256" key="17">
    <source>
        <dbReference type="RuleBase" id="RU004328"/>
    </source>
</evidence>
<evidence type="ECO:0000259" key="20">
    <source>
        <dbReference type="Pfam" id="PF25488"/>
    </source>
</evidence>
<evidence type="ECO:0000313" key="22">
    <source>
        <dbReference type="Proteomes" id="UP000053259"/>
    </source>
</evidence>
<keyword evidence="12" id="KW-0325">Glycoprotein</keyword>
<evidence type="ECO:0000256" key="2">
    <source>
        <dbReference type="ARBA" id="ARBA00004496"/>
    </source>
</evidence>
<feature type="signal peptide" evidence="19">
    <location>
        <begin position="1"/>
        <end position="24"/>
    </location>
</feature>
<dbReference type="GO" id="GO:0005775">
    <property type="term" value="C:vacuolar lumen"/>
    <property type="evidence" value="ECO:0007669"/>
    <property type="project" value="UniProtKB-SubCell"/>
</dbReference>
<dbReference type="InterPro" id="IPR018188">
    <property type="entry name" value="RNase_T2_His_AS_1"/>
</dbReference>
<dbReference type="VEuPathDB" id="FungiDB:PV09_08348"/>
<dbReference type="HOGENOM" id="CLU_037966_0_1_1"/>
<keyword evidence="5" id="KW-0963">Cytoplasm</keyword>
<proteinExistence type="inferred from homology"/>
<dbReference type="GO" id="GO:0006401">
    <property type="term" value="P:RNA catabolic process"/>
    <property type="evidence" value="ECO:0007669"/>
    <property type="project" value="TreeGrafter"/>
</dbReference>
<accession>A0A0D1XCG4</accession>
<organism evidence="21 22">
    <name type="scientific">Verruconis gallopava</name>
    <dbReference type="NCBI Taxonomy" id="253628"/>
    <lineage>
        <taxon>Eukaryota</taxon>
        <taxon>Fungi</taxon>
        <taxon>Dikarya</taxon>
        <taxon>Ascomycota</taxon>
        <taxon>Pezizomycotina</taxon>
        <taxon>Dothideomycetes</taxon>
        <taxon>Pleosporomycetidae</taxon>
        <taxon>Venturiales</taxon>
        <taxon>Sympoventuriaceae</taxon>
        <taxon>Verruconis</taxon>
    </lineage>
</organism>
<reference evidence="21 22" key="1">
    <citation type="submission" date="2015-01" db="EMBL/GenBank/DDBJ databases">
        <title>The Genome Sequence of Ochroconis gallopava CBS43764.</title>
        <authorList>
            <consortium name="The Broad Institute Genomics Platform"/>
            <person name="Cuomo C."/>
            <person name="de Hoog S."/>
            <person name="Gorbushina A."/>
            <person name="Stielow B."/>
            <person name="Teixiera M."/>
            <person name="Abouelleil A."/>
            <person name="Chapman S.B."/>
            <person name="Priest M."/>
            <person name="Young S.K."/>
            <person name="Wortman J."/>
            <person name="Nusbaum C."/>
            <person name="Birren B."/>
        </authorList>
    </citation>
    <scope>NUCLEOTIDE SEQUENCE [LARGE SCALE GENOMIC DNA]</scope>
    <source>
        <strain evidence="21 22">CBS 43764</strain>
    </source>
</reference>
<dbReference type="InterPro" id="IPR057328">
    <property type="entry name" value="RNaseT2L_C"/>
</dbReference>
<feature type="chain" id="PRO_5002236414" description="Ribonuclease T2-like" evidence="19">
    <location>
        <begin position="25"/>
        <end position="402"/>
    </location>
</feature>
<sequence length="402" mass="42501">MAFSCAARAFALITLSSVIKTASCLSFATNNSVSCPSDLPLSCQNTTAIQDLCCFNSPGGQLLQTQFWDTDPATGPDDSWTIHGLWPDHCDGTFDATCDPARAYTNISDILTAGGASDTLSYMQQYWKDYQGNDEQFWEHEWGKHGTCINTLDPSCYIDYKATEEVVDFFTTTVQLFKTLPSYEWLSAAGITPSTTTTYTSNDIQNALKARHGKEVTIGCKNGAFNEIWYHFNVQGSVIGGQFIAADPDGTKSTCPDSGIQYLPKSGSNSGGSSSVTTSSPGTFPTGIPFSGKGELKVYRSSGQTGCLISSGAWYTSGTCATFTATASGAGFTLNSSKGQCGVNNGVLECGSGVTATLFTASGSDLAFNGNTEFSADTVPTGMTQVPVRAGNGAFEITITWS</sequence>
<name>A0A0D1XCG4_9PEZI</name>
<dbReference type="InterPro" id="IPR001568">
    <property type="entry name" value="RNase_T2-like"/>
</dbReference>
<evidence type="ECO:0000313" key="21">
    <source>
        <dbReference type="EMBL" id="KIV99990.1"/>
    </source>
</evidence>
<dbReference type="AlphaFoldDB" id="A0A0D1XCG4"/>
<keyword evidence="11" id="KW-1015">Disulfide bond</keyword>
<evidence type="ECO:0000256" key="16">
    <source>
        <dbReference type="PIRSR" id="PIRSR633697-1"/>
    </source>
</evidence>
<keyword evidence="7" id="KW-0540">Nuclease</keyword>